<dbReference type="GO" id="GO:0050897">
    <property type="term" value="F:cobalt ion binding"/>
    <property type="evidence" value="ECO:0007669"/>
    <property type="project" value="TreeGrafter"/>
</dbReference>
<dbReference type="Pfam" id="PF01544">
    <property type="entry name" value="CorA"/>
    <property type="match status" value="1"/>
</dbReference>
<dbReference type="GO" id="GO:0005886">
    <property type="term" value="C:plasma membrane"/>
    <property type="evidence" value="ECO:0007669"/>
    <property type="project" value="UniProtKB-SubCell"/>
</dbReference>
<dbReference type="SUPFAM" id="SSF143865">
    <property type="entry name" value="CorA soluble domain-like"/>
    <property type="match status" value="1"/>
</dbReference>
<evidence type="ECO:0000256" key="1">
    <source>
        <dbReference type="ARBA" id="ARBA00004651"/>
    </source>
</evidence>
<keyword evidence="9" id="KW-1185">Reference proteome</keyword>
<dbReference type="EMBL" id="BLLF01000371">
    <property type="protein sequence ID" value="GFH11071.1"/>
    <property type="molecule type" value="Genomic_DNA"/>
</dbReference>
<proteinExistence type="inferred from homology"/>
<dbReference type="Gene3D" id="1.20.58.340">
    <property type="entry name" value="Magnesium transport protein CorA, transmembrane region"/>
    <property type="match status" value="2"/>
</dbReference>
<dbReference type="SUPFAM" id="SSF144083">
    <property type="entry name" value="Magnesium transport protein CorA, transmembrane region"/>
    <property type="match status" value="1"/>
</dbReference>
<dbReference type="InterPro" id="IPR002523">
    <property type="entry name" value="MgTranspt_CorA/ZnTranspt_ZntB"/>
</dbReference>
<dbReference type="Proteomes" id="UP000485058">
    <property type="component" value="Unassembled WGS sequence"/>
</dbReference>
<evidence type="ECO:0000313" key="9">
    <source>
        <dbReference type="Proteomes" id="UP000485058"/>
    </source>
</evidence>
<evidence type="ECO:0000256" key="5">
    <source>
        <dbReference type="ARBA" id="ARBA00022692"/>
    </source>
</evidence>
<dbReference type="GO" id="GO:0015095">
    <property type="term" value="F:magnesium ion transmembrane transporter activity"/>
    <property type="evidence" value="ECO:0007669"/>
    <property type="project" value="TreeGrafter"/>
</dbReference>
<reference evidence="8 9" key="1">
    <citation type="submission" date="2020-02" db="EMBL/GenBank/DDBJ databases">
        <title>Draft genome sequence of Haematococcus lacustris strain NIES-144.</title>
        <authorList>
            <person name="Morimoto D."/>
            <person name="Nakagawa S."/>
            <person name="Yoshida T."/>
            <person name="Sawayama S."/>
        </authorList>
    </citation>
    <scope>NUCLEOTIDE SEQUENCE [LARGE SCALE GENOMIC DNA]</scope>
    <source>
        <strain evidence="8 9">NIES-144</strain>
    </source>
</reference>
<evidence type="ECO:0000313" key="8">
    <source>
        <dbReference type="EMBL" id="GFH11071.1"/>
    </source>
</evidence>
<gene>
    <name evidence="8" type="ORF">HaLaN_06506</name>
</gene>
<keyword evidence="6" id="KW-1133">Transmembrane helix</keyword>
<sequence>MAPTLRLVTTLRINAKGAATADAISGARSGAASAHRRTTSDAAVQQSAAVHMQKQLHQAVQQKLVSASKQKAVPLISHLTSTYLGDVQDHLSILIDALDSQSDQCRDLINLVFNLIAHGTNQSMQTLTVVSVLFLPLTFLAGIYGELPPLALARGGEDKRP</sequence>
<organism evidence="8 9">
    <name type="scientific">Haematococcus lacustris</name>
    <name type="common">Green alga</name>
    <name type="synonym">Haematococcus pluvialis</name>
    <dbReference type="NCBI Taxonomy" id="44745"/>
    <lineage>
        <taxon>Eukaryota</taxon>
        <taxon>Viridiplantae</taxon>
        <taxon>Chlorophyta</taxon>
        <taxon>core chlorophytes</taxon>
        <taxon>Chlorophyceae</taxon>
        <taxon>CS clade</taxon>
        <taxon>Chlamydomonadales</taxon>
        <taxon>Haematococcaceae</taxon>
        <taxon>Haematococcus</taxon>
    </lineage>
</organism>
<evidence type="ECO:0000256" key="6">
    <source>
        <dbReference type="ARBA" id="ARBA00022989"/>
    </source>
</evidence>
<dbReference type="InterPro" id="IPR045861">
    <property type="entry name" value="CorA_cytoplasmic_dom"/>
</dbReference>
<protein>
    <submittedName>
        <fullName evidence="8">Magnesium and cobalt transporter CorA</fullName>
    </submittedName>
</protein>
<dbReference type="PANTHER" id="PTHR46494:SF1">
    <property type="entry name" value="CORA FAMILY METAL ION TRANSPORTER (EUROFUNG)"/>
    <property type="match status" value="1"/>
</dbReference>
<comment type="similarity">
    <text evidence="2">Belongs to the CorA metal ion transporter (MIT) (TC 1.A.35) family.</text>
</comment>
<dbReference type="GO" id="GO:0000287">
    <property type="term" value="F:magnesium ion binding"/>
    <property type="evidence" value="ECO:0007669"/>
    <property type="project" value="TreeGrafter"/>
</dbReference>
<evidence type="ECO:0000256" key="4">
    <source>
        <dbReference type="ARBA" id="ARBA00022475"/>
    </source>
</evidence>
<keyword evidence="5" id="KW-0812">Transmembrane</keyword>
<name>A0A699YND9_HAELA</name>
<evidence type="ECO:0000256" key="7">
    <source>
        <dbReference type="ARBA" id="ARBA00023136"/>
    </source>
</evidence>
<dbReference type="AlphaFoldDB" id="A0A699YND9"/>
<keyword evidence="4" id="KW-1003">Cell membrane</keyword>
<dbReference type="PANTHER" id="PTHR46494">
    <property type="entry name" value="CORA FAMILY METAL ION TRANSPORTER (EUROFUNG)"/>
    <property type="match status" value="1"/>
</dbReference>
<dbReference type="InterPro" id="IPR045863">
    <property type="entry name" value="CorA_TM1_TM2"/>
</dbReference>
<dbReference type="GO" id="GO:0015087">
    <property type="term" value="F:cobalt ion transmembrane transporter activity"/>
    <property type="evidence" value="ECO:0007669"/>
    <property type="project" value="TreeGrafter"/>
</dbReference>
<keyword evidence="7" id="KW-0472">Membrane</keyword>
<comment type="caution">
    <text evidence="8">The sequence shown here is derived from an EMBL/GenBank/DDBJ whole genome shotgun (WGS) entry which is preliminary data.</text>
</comment>
<evidence type="ECO:0000256" key="3">
    <source>
        <dbReference type="ARBA" id="ARBA00022448"/>
    </source>
</evidence>
<evidence type="ECO:0000256" key="2">
    <source>
        <dbReference type="ARBA" id="ARBA00009765"/>
    </source>
</evidence>
<accession>A0A699YND9</accession>
<comment type="subcellular location">
    <subcellularLocation>
        <location evidence="1">Cell membrane</location>
        <topology evidence="1">Multi-pass membrane protein</topology>
    </subcellularLocation>
</comment>
<keyword evidence="3" id="KW-0813">Transport</keyword>